<evidence type="ECO:0000313" key="2">
    <source>
        <dbReference type="EMBL" id="NKE65015.1"/>
    </source>
</evidence>
<dbReference type="EMBL" id="VTOX01000001">
    <property type="protein sequence ID" value="NKE65015.1"/>
    <property type="molecule type" value="Genomic_DNA"/>
</dbReference>
<dbReference type="AlphaFoldDB" id="A0A7X6DD56"/>
<accession>A0A7X6DD56</accession>
<dbReference type="PROSITE" id="PS51725">
    <property type="entry name" value="ABM"/>
    <property type="match status" value="1"/>
</dbReference>
<dbReference type="GO" id="GO:0004497">
    <property type="term" value="F:monooxygenase activity"/>
    <property type="evidence" value="ECO:0007669"/>
    <property type="project" value="UniProtKB-KW"/>
</dbReference>
<reference evidence="2 3" key="1">
    <citation type="journal article" date="2020" name="Nature">
        <title>Bacterial chemolithoautotrophy via manganese oxidation.</title>
        <authorList>
            <person name="Yu H."/>
            <person name="Leadbetter J.R."/>
        </authorList>
    </citation>
    <scope>NUCLEOTIDE SEQUENCE [LARGE SCALE GENOMIC DNA]</scope>
    <source>
        <strain evidence="2 3">RBP-1</strain>
    </source>
</reference>
<evidence type="ECO:0000313" key="3">
    <source>
        <dbReference type="Proteomes" id="UP000521868"/>
    </source>
</evidence>
<gene>
    <name evidence="2" type="ORF">RAMLITH_04215</name>
</gene>
<dbReference type="Pfam" id="PF03992">
    <property type="entry name" value="ABM"/>
    <property type="match status" value="1"/>
</dbReference>
<dbReference type="Gene3D" id="3.30.70.100">
    <property type="match status" value="1"/>
</dbReference>
<name>A0A7X6DD56_9BURK</name>
<dbReference type="Proteomes" id="UP000521868">
    <property type="component" value="Unassembled WGS sequence"/>
</dbReference>
<keyword evidence="2" id="KW-0503">Monooxygenase</keyword>
<organism evidence="2 3">
    <name type="scientific">Ramlibacter lithotrophicus</name>
    <dbReference type="NCBI Taxonomy" id="2606681"/>
    <lineage>
        <taxon>Bacteria</taxon>
        <taxon>Pseudomonadati</taxon>
        <taxon>Pseudomonadota</taxon>
        <taxon>Betaproteobacteria</taxon>
        <taxon>Burkholderiales</taxon>
        <taxon>Comamonadaceae</taxon>
        <taxon>Ramlibacter</taxon>
    </lineage>
</organism>
<dbReference type="RefSeq" id="WP_168106052.1">
    <property type="nucleotide sequence ID" value="NZ_VTOX01000001.1"/>
</dbReference>
<dbReference type="InterPro" id="IPR007138">
    <property type="entry name" value="ABM_dom"/>
</dbReference>
<feature type="domain" description="ABM" evidence="1">
    <location>
        <begin position="2"/>
        <end position="93"/>
    </location>
</feature>
<dbReference type="InterPro" id="IPR011008">
    <property type="entry name" value="Dimeric_a/b-barrel"/>
</dbReference>
<keyword evidence="3" id="KW-1185">Reference proteome</keyword>
<keyword evidence="2" id="KW-0560">Oxidoreductase</keyword>
<sequence>MILEIADIRIQPGQQAAFEAAIQHGVATVASRAQGMRGYKVNRCIESPERYVLQIFWDRLEDHTVGFREGPLFAQWRAIVGPFFAAPPLVEHFELVAKSQLPE</sequence>
<comment type="caution">
    <text evidence="2">The sequence shown here is derived from an EMBL/GenBank/DDBJ whole genome shotgun (WGS) entry which is preliminary data.</text>
</comment>
<protein>
    <submittedName>
        <fullName evidence="2">Antibiotic biosynthesis monooxygenase</fullName>
    </submittedName>
</protein>
<proteinExistence type="predicted"/>
<dbReference type="SUPFAM" id="SSF54909">
    <property type="entry name" value="Dimeric alpha+beta barrel"/>
    <property type="match status" value="1"/>
</dbReference>
<evidence type="ECO:0000259" key="1">
    <source>
        <dbReference type="PROSITE" id="PS51725"/>
    </source>
</evidence>